<evidence type="ECO:0000259" key="3">
    <source>
        <dbReference type="Pfam" id="PF17919"/>
    </source>
</evidence>
<keyword evidence="1" id="KW-0511">Multifunctional enzyme</keyword>
<organism evidence="5 6">
    <name type="scientific">Sesamum angolense</name>
    <dbReference type="NCBI Taxonomy" id="2727404"/>
    <lineage>
        <taxon>Eukaryota</taxon>
        <taxon>Viridiplantae</taxon>
        <taxon>Streptophyta</taxon>
        <taxon>Embryophyta</taxon>
        <taxon>Tracheophyta</taxon>
        <taxon>Spermatophyta</taxon>
        <taxon>Magnoliopsida</taxon>
        <taxon>eudicotyledons</taxon>
        <taxon>Gunneridae</taxon>
        <taxon>Pentapetalae</taxon>
        <taxon>asterids</taxon>
        <taxon>lamiids</taxon>
        <taxon>Lamiales</taxon>
        <taxon>Pedaliaceae</taxon>
        <taxon>Sesamum</taxon>
    </lineage>
</organism>
<dbReference type="CDD" id="cd01647">
    <property type="entry name" value="RT_LTR"/>
    <property type="match status" value="1"/>
</dbReference>
<dbReference type="PANTHER" id="PTHR37984:SF5">
    <property type="entry name" value="PROTEIN NYNRIN-LIKE"/>
    <property type="match status" value="1"/>
</dbReference>
<gene>
    <name evidence="5" type="ORF">Sango_0019300</name>
</gene>
<dbReference type="Proteomes" id="UP001289374">
    <property type="component" value="Unassembled WGS sequence"/>
</dbReference>
<dbReference type="InterPro" id="IPR000477">
    <property type="entry name" value="RT_dom"/>
</dbReference>
<dbReference type="EMBL" id="JACGWL010000001">
    <property type="protein sequence ID" value="KAK4409463.1"/>
    <property type="molecule type" value="Genomic_DNA"/>
</dbReference>
<accession>A0AAE1XCW8</accession>
<protein>
    <submittedName>
        <fullName evidence="5">RNA-directed DNA polymerase</fullName>
    </submittedName>
</protein>
<evidence type="ECO:0000256" key="1">
    <source>
        <dbReference type="ARBA" id="ARBA00023268"/>
    </source>
</evidence>
<keyword evidence="5" id="KW-0808">Transferase</keyword>
<dbReference type="InterPro" id="IPR050951">
    <property type="entry name" value="Retrovirus_Pol_polyprotein"/>
</dbReference>
<keyword evidence="5" id="KW-0548">Nucleotidyltransferase</keyword>
<dbReference type="InterPro" id="IPR043502">
    <property type="entry name" value="DNA/RNA_pol_sf"/>
</dbReference>
<feature type="domain" description="Reverse transcriptase" evidence="2">
    <location>
        <begin position="57"/>
        <end position="185"/>
    </location>
</feature>
<evidence type="ECO:0000259" key="2">
    <source>
        <dbReference type="Pfam" id="PF00078"/>
    </source>
</evidence>
<dbReference type="InterPro" id="IPR043128">
    <property type="entry name" value="Rev_trsase/Diguanyl_cyclase"/>
</dbReference>
<dbReference type="Pfam" id="PF17919">
    <property type="entry name" value="RT_RNaseH_2"/>
    <property type="match status" value="1"/>
</dbReference>
<feature type="domain" description="Integrase zinc-binding" evidence="4">
    <location>
        <begin position="341"/>
        <end position="394"/>
    </location>
</feature>
<evidence type="ECO:0000259" key="4">
    <source>
        <dbReference type="Pfam" id="PF17921"/>
    </source>
</evidence>
<dbReference type="AlphaFoldDB" id="A0AAE1XCW8"/>
<name>A0AAE1XCW8_9LAMI</name>
<comment type="caution">
    <text evidence="5">The sequence shown here is derived from an EMBL/GenBank/DDBJ whole genome shotgun (WGS) entry which is preliminary data.</text>
</comment>
<keyword evidence="5" id="KW-0695">RNA-directed DNA polymerase</keyword>
<evidence type="ECO:0000313" key="6">
    <source>
        <dbReference type="Proteomes" id="UP001289374"/>
    </source>
</evidence>
<dbReference type="Gene3D" id="3.10.10.10">
    <property type="entry name" value="HIV Type 1 Reverse Transcriptase, subunit A, domain 1"/>
    <property type="match status" value="1"/>
</dbReference>
<reference evidence="5" key="2">
    <citation type="journal article" date="2024" name="Plant">
        <title>Genomic evolution and insights into agronomic trait innovations of Sesamum species.</title>
        <authorList>
            <person name="Miao H."/>
            <person name="Wang L."/>
            <person name="Qu L."/>
            <person name="Liu H."/>
            <person name="Sun Y."/>
            <person name="Le M."/>
            <person name="Wang Q."/>
            <person name="Wei S."/>
            <person name="Zheng Y."/>
            <person name="Lin W."/>
            <person name="Duan Y."/>
            <person name="Cao H."/>
            <person name="Xiong S."/>
            <person name="Wang X."/>
            <person name="Wei L."/>
            <person name="Li C."/>
            <person name="Ma Q."/>
            <person name="Ju M."/>
            <person name="Zhao R."/>
            <person name="Li G."/>
            <person name="Mu C."/>
            <person name="Tian Q."/>
            <person name="Mei H."/>
            <person name="Zhang T."/>
            <person name="Gao T."/>
            <person name="Zhang H."/>
        </authorList>
    </citation>
    <scope>NUCLEOTIDE SEQUENCE</scope>
    <source>
        <strain evidence="5">K16</strain>
    </source>
</reference>
<proteinExistence type="predicted"/>
<dbReference type="SUPFAM" id="SSF56672">
    <property type="entry name" value="DNA/RNA polymerases"/>
    <property type="match status" value="1"/>
</dbReference>
<dbReference type="InterPro" id="IPR041588">
    <property type="entry name" value="Integrase_H2C2"/>
</dbReference>
<feature type="domain" description="Reverse transcriptase/retrotransposon-derived protein RNase H-like" evidence="3">
    <location>
        <begin position="202"/>
        <end position="264"/>
    </location>
</feature>
<dbReference type="PANTHER" id="PTHR37984">
    <property type="entry name" value="PROTEIN CBG26694"/>
    <property type="match status" value="1"/>
</dbReference>
<dbReference type="InterPro" id="IPR041577">
    <property type="entry name" value="RT_RNaseH_2"/>
</dbReference>
<dbReference type="Gene3D" id="3.30.70.270">
    <property type="match status" value="1"/>
</dbReference>
<sequence>MQGVKPYIILALAKGTGKKNLSAIQFEKGRKRNEPFYLCTLHFEEIKQALGPILGIVKKLLKEFEDMRFDELPRKLSLKRAVDHKIELAKYFTKIDLRSGYWQDEIKEGDEAKTTVVTRCGTFEFLVKPFGLMNSPATFSTMLNQVLHEFLDEFVVVCLDDIVIYSGTLVEHVEHLRRFVKRYSKIAQPMMDLLKKTKTCSWMPQCQGAFGNLKREMVTDPVLALPDMSKPFVVKTDVSDIAIRSDPNASSHPIAFESRKLKHARWQELLSEFHFVLDYRTGSNNHVADALSYRVNLATFGSVVVLFSSTVATSIRDRTSELLPKNPTAQALAHLIEQDGDLRKSLISKCQDTLWVGHSGDERTYALVQRAYYWLLDDVETYVHTSLICEQDKADHQKKASLLHPLLIPKRPWESVSMDYISGLHKGET</sequence>
<dbReference type="GO" id="GO:0003964">
    <property type="term" value="F:RNA-directed DNA polymerase activity"/>
    <property type="evidence" value="ECO:0007669"/>
    <property type="project" value="UniProtKB-KW"/>
</dbReference>
<keyword evidence="6" id="KW-1185">Reference proteome</keyword>
<dbReference type="Pfam" id="PF17921">
    <property type="entry name" value="Integrase_H2C2"/>
    <property type="match status" value="1"/>
</dbReference>
<reference evidence="5" key="1">
    <citation type="submission" date="2020-06" db="EMBL/GenBank/DDBJ databases">
        <authorList>
            <person name="Li T."/>
            <person name="Hu X."/>
            <person name="Zhang T."/>
            <person name="Song X."/>
            <person name="Zhang H."/>
            <person name="Dai N."/>
            <person name="Sheng W."/>
            <person name="Hou X."/>
            <person name="Wei L."/>
        </authorList>
    </citation>
    <scope>NUCLEOTIDE SEQUENCE</scope>
    <source>
        <strain evidence="5">K16</strain>
        <tissue evidence="5">Leaf</tissue>
    </source>
</reference>
<evidence type="ECO:0000313" key="5">
    <source>
        <dbReference type="EMBL" id="KAK4409463.1"/>
    </source>
</evidence>
<dbReference type="Pfam" id="PF00078">
    <property type="entry name" value="RVT_1"/>
    <property type="match status" value="1"/>
</dbReference>
<dbReference type="Gene3D" id="1.10.340.70">
    <property type="match status" value="1"/>
</dbReference>